<dbReference type="EMBL" id="JACHXI010000030">
    <property type="protein sequence ID" value="MBB3105255.1"/>
    <property type="molecule type" value="Genomic_DNA"/>
</dbReference>
<evidence type="ECO:0000313" key="3">
    <source>
        <dbReference type="Proteomes" id="UP000549250"/>
    </source>
</evidence>
<organism evidence="2 3">
    <name type="scientific">Azomonas macrocytogenes</name>
    <name type="common">Azotobacter macrocytogenes</name>
    <dbReference type="NCBI Taxonomy" id="69962"/>
    <lineage>
        <taxon>Bacteria</taxon>
        <taxon>Pseudomonadati</taxon>
        <taxon>Pseudomonadota</taxon>
        <taxon>Gammaproteobacteria</taxon>
        <taxon>Pseudomonadales</taxon>
        <taxon>Pseudomonadaceae</taxon>
        <taxon>Azomonas</taxon>
    </lineage>
</organism>
<name>A0A839TB27_AZOMA</name>
<protein>
    <recommendedName>
        <fullName evidence="1">PD-(D/E)XK endonuclease-like domain-containing protein</fullName>
    </recommendedName>
</protein>
<gene>
    <name evidence="2" type="ORF">FHR87_003690</name>
</gene>
<dbReference type="AlphaFoldDB" id="A0A839TB27"/>
<feature type="domain" description="PD-(D/E)XK endonuclease-like" evidence="1">
    <location>
        <begin position="43"/>
        <end position="114"/>
    </location>
</feature>
<dbReference type="RefSeq" id="WP_183168119.1">
    <property type="nucleotide sequence ID" value="NZ_JACHXI010000030.1"/>
</dbReference>
<reference evidence="2 3" key="1">
    <citation type="submission" date="2020-08" db="EMBL/GenBank/DDBJ databases">
        <title>Genomic Encyclopedia of Type Strains, Phase III (KMG-III): the genomes of soil and plant-associated and newly described type strains.</title>
        <authorList>
            <person name="Whitman W."/>
        </authorList>
    </citation>
    <scope>NUCLEOTIDE SEQUENCE [LARGE SCALE GENOMIC DNA]</scope>
    <source>
        <strain evidence="2 3">CECT 4462</strain>
    </source>
</reference>
<dbReference type="Pfam" id="PF12705">
    <property type="entry name" value="PDDEXK_1"/>
    <property type="match status" value="1"/>
</dbReference>
<keyword evidence="3" id="KW-1185">Reference proteome</keyword>
<accession>A0A839TB27</accession>
<sequence length="149" mass="17599">MVLVPLAIAYADQYRRQSDEGAAKWFGDENMPRKLRHCVLFMNETALEISRPIGLRGRVDQVYKNPDGKLIIVDTKTRKKHQVFPDDVFQVSLYRLLVQYSQRKTVLDTAYIRTVVFLSNTRKTVKYHPITLMPEQKILQRYQQLRKSR</sequence>
<dbReference type="InterPro" id="IPR011604">
    <property type="entry name" value="PDDEXK-like_dom_sf"/>
</dbReference>
<comment type="caution">
    <text evidence="2">The sequence shown here is derived from an EMBL/GenBank/DDBJ whole genome shotgun (WGS) entry which is preliminary data.</text>
</comment>
<proteinExistence type="predicted"/>
<evidence type="ECO:0000313" key="2">
    <source>
        <dbReference type="EMBL" id="MBB3105255.1"/>
    </source>
</evidence>
<dbReference type="Gene3D" id="3.90.320.10">
    <property type="match status" value="1"/>
</dbReference>
<dbReference type="Proteomes" id="UP000549250">
    <property type="component" value="Unassembled WGS sequence"/>
</dbReference>
<dbReference type="InterPro" id="IPR038726">
    <property type="entry name" value="PDDEXK_AddAB-type"/>
</dbReference>
<evidence type="ECO:0000259" key="1">
    <source>
        <dbReference type="Pfam" id="PF12705"/>
    </source>
</evidence>